<dbReference type="KEGG" id="fal:FRAAL4664"/>
<sequence>MIVYVSTISESHVEKDGSSAGLIATFFVWSAFRGHIGTLASKIPEVSLHHRGQNGNGLSAACSHF</sequence>
<dbReference type="STRING" id="326424.FRAAL4664"/>
<dbReference type="EMBL" id="CT573213">
    <property type="protein sequence ID" value="CAJ63306.1"/>
    <property type="molecule type" value="Genomic_DNA"/>
</dbReference>
<protein>
    <submittedName>
        <fullName evidence="1">Uncharacterized protein</fullName>
    </submittedName>
</protein>
<organism evidence="1 2">
    <name type="scientific">Frankia alni (strain DSM 45986 / CECT 9034 / ACN14a)</name>
    <dbReference type="NCBI Taxonomy" id="326424"/>
    <lineage>
        <taxon>Bacteria</taxon>
        <taxon>Bacillati</taxon>
        <taxon>Actinomycetota</taxon>
        <taxon>Actinomycetes</taxon>
        <taxon>Frankiales</taxon>
        <taxon>Frankiaceae</taxon>
        <taxon>Frankia</taxon>
    </lineage>
</organism>
<proteinExistence type="predicted"/>
<evidence type="ECO:0000313" key="2">
    <source>
        <dbReference type="Proteomes" id="UP000000657"/>
    </source>
</evidence>
<dbReference type="HOGENOM" id="CLU_2843462_0_0_11"/>
<evidence type="ECO:0000313" key="1">
    <source>
        <dbReference type="EMBL" id="CAJ63306.1"/>
    </source>
</evidence>
<dbReference type="Proteomes" id="UP000000657">
    <property type="component" value="Chromosome"/>
</dbReference>
<gene>
    <name evidence="1" type="ordered locus">FRAAL4664</name>
</gene>
<reference evidence="1 2" key="1">
    <citation type="journal article" date="2007" name="Genome Res.">
        <title>Genome characteristics of facultatively symbiotic Frankia sp. strains reflect host range and host plant biogeography.</title>
        <authorList>
            <person name="Normand P."/>
            <person name="Lapierre P."/>
            <person name="Tisa L.S."/>
            <person name="Gogarten J.P."/>
            <person name="Alloisio N."/>
            <person name="Bagnarol E."/>
            <person name="Bassi C.A."/>
            <person name="Berry A.M."/>
            <person name="Bickhart D.M."/>
            <person name="Choisne N."/>
            <person name="Couloux A."/>
            <person name="Cournoyer B."/>
            <person name="Cruveiller S."/>
            <person name="Daubin V."/>
            <person name="Demange N."/>
            <person name="Francino M.P."/>
            <person name="Goltsman E."/>
            <person name="Huang Y."/>
            <person name="Kopp O.R."/>
            <person name="Labarre L."/>
            <person name="Lapidus A."/>
            <person name="Lavire C."/>
            <person name="Marechal J."/>
            <person name="Martinez M."/>
            <person name="Mastronunzio J.E."/>
            <person name="Mullin B.C."/>
            <person name="Niemann J."/>
            <person name="Pujic P."/>
            <person name="Rawnsley T."/>
            <person name="Rouy Z."/>
            <person name="Schenowitz C."/>
            <person name="Sellstedt A."/>
            <person name="Tavares F."/>
            <person name="Tomkins J.P."/>
            <person name="Vallenet D."/>
            <person name="Valverde C."/>
            <person name="Wall L.G."/>
            <person name="Wang Y."/>
            <person name="Medigue C."/>
            <person name="Benson D.R."/>
        </authorList>
    </citation>
    <scope>NUCLEOTIDE SEQUENCE [LARGE SCALE GENOMIC DNA]</scope>
    <source>
        <strain evidence="2">DSM 45986 / CECT 9034 / ACN14a</strain>
    </source>
</reference>
<name>Q0RGT0_FRAAA</name>
<dbReference type="AlphaFoldDB" id="Q0RGT0"/>
<accession>Q0RGT0</accession>
<keyword evidence="2" id="KW-1185">Reference proteome</keyword>